<comment type="caution">
    <text evidence="1">The sequence shown here is derived from an EMBL/GenBank/DDBJ whole genome shotgun (WGS) entry which is preliminary data.</text>
</comment>
<evidence type="ECO:0000313" key="2">
    <source>
        <dbReference type="Proteomes" id="UP000309215"/>
    </source>
</evidence>
<dbReference type="EMBL" id="SSMQ01000099">
    <property type="protein sequence ID" value="TKC95234.1"/>
    <property type="molecule type" value="Genomic_DNA"/>
</dbReference>
<dbReference type="AlphaFoldDB" id="A0A4U1IMG0"/>
<organism evidence="1 2">
    <name type="scientific">Polyangium fumosum</name>
    <dbReference type="NCBI Taxonomy" id="889272"/>
    <lineage>
        <taxon>Bacteria</taxon>
        <taxon>Pseudomonadati</taxon>
        <taxon>Myxococcota</taxon>
        <taxon>Polyangia</taxon>
        <taxon>Polyangiales</taxon>
        <taxon>Polyangiaceae</taxon>
        <taxon>Polyangium</taxon>
    </lineage>
</organism>
<name>A0A4U1IMG0_9BACT</name>
<protein>
    <submittedName>
        <fullName evidence="1">Uncharacterized protein</fullName>
    </submittedName>
</protein>
<evidence type="ECO:0000313" key="1">
    <source>
        <dbReference type="EMBL" id="TKC95234.1"/>
    </source>
</evidence>
<dbReference type="OrthoDB" id="9910268at2"/>
<reference evidence="1 2" key="1">
    <citation type="submission" date="2019-04" db="EMBL/GenBank/DDBJ databases">
        <authorList>
            <person name="Li Y."/>
            <person name="Wang J."/>
        </authorList>
    </citation>
    <scope>NUCLEOTIDE SEQUENCE [LARGE SCALE GENOMIC DNA]</scope>
    <source>
        <strain evidence="1 2">DSM 14668</strain>
    </source>
</reference>
<gene>
    <name evidence="1" type="ORF">E8A74_47295</name>
</gene>
<dbReference type="PROSITE" id="PS51257">
    <property type="entry name" value="PROKAR_LIPOPROTEIN"/>
    <property type="match status" value="1"/>
</dbReference>
<sequence>MKHLLWMGLCVLLGCEGRAGSQESTPAGAASQASPVADTAIAVPADYEDKATREITTDNYKKELDDLEQQVGK</sequence>
<keyword evidence="2" id="KW-1185">Reference proteome</keyword>
<dbReference type="Proteomes" id="UP000309215">
    <property type="component" value="Unassembled WGS sequence"/>
</dbReference>
<proteinExistence type="predicted"/>
<accession>A0A4U1IMG0</accession>
<dbReference type="RefSeq" id="WP_136935778.1">
    <property type="nucleotide sequence ID" value="NZ_SSMQ01000099.1"/>
</dbReference>